<reference evidence="3" key="1">
    <citation type="submission" date="2019-08" db="EMBL/GenBank/DDBJ databases">
        <title>Limnoglobus roseus gen. nov., sp. nov., a novel freshwater planctomycete with a giant genome from the family Gemmataceae.</title>
        <authorList>
            <person name="Kulichevskaya I.S."/>
            <person name="Naumoff D.G."/>
            <person name="Miroshnikov K."/>
            <person name="Ivanova A."/>
            <person name="Philippov D.A."/>
            <person name="Hakobyan A."/>
            <person name="Rijpstra I.C."/>
            <person name="Sinninghe Damste J.S."/>
            <person name="Liesack W."/>
            <person name="Dedysh S.N."/>
        </authorList>
    </citation>
    <scope>NUCLEOTIDE SEQUENCE [LARGE SCALE GENOMIC DNA]</scope>
    <source>
        <strain evidence="3">PX52</strain>
    </source>
</reference>
<sequence length="59" mass="6273">MAQVLVVTNPFGGRAAGERITDPQEMEQILAGEHAGNVVRANHEDAPAVKTTSKTSNQE</sequence>
<dbReference type="AlphaFoldDB" id="A0A5C1APC2"/>
<gene>
    <name evidence="2" type="ORF">PX52LOC_05754</name>
</gene>
<dbReference type="EMBL" id="CP042425">
    <property type="protein sequence ID" value="QEL18718.1"/>
    <property type="molecule type" value="Genomic_DNA"/>
</dbReference>
<dbReference type="RefSeq" id="WP_149113189.1">
    <property type="nucleotide sequence ID" value="NZ_CP042425.1"/>
</dbReference>
<protein>
    <submittedName>
        <fullName evidence="2">Uncharacterized protein</fullName>
    </submittedName>
</protein>
<keyword evidence="3" id="KW-1185">Reference proteome</keyword>
<feature type="region of interest" description="Disordered" evidence="1">
    <location>
        <begin position="40"/>
        <end position="59"/>
    </location>
</feature>
<evidence type="ECO:0000256" key="1">
    <source>
        <dbReference type="SAM" id="MobiDB-lite"/>
    </source>
</evidence>
<dbReference type="KEGG" id="lrs:PX52LOC_05754"/>
<organism evidence="2 3">
    <name type="scientific">Limnoglobus roseus</name>
    <dbReference type="NCBI Taxonomy" id="2598579"/>
    <lineage>
        <taxon>Bacteria</taxon>
        <taxon>Pseudomonadati</taxon>
        <taxon>Planctomycetota</taxon>
        <taxon>Planctomycetia</taxon>
        <taxon>Gemmatales</taxon>
        <taxon>Gemmataceae</taxon>
        <taxon>Limnoglobus</taxon>
    </lineage>
</organism>
<accession>A0A5C1APC2</accession>
<proteinExistence type="predicted"/>
<name>A0A5C1APC2_9BACT</name>
<feature type="compositionally biased region" description="Polar residues" evidence="1">
    <location>
        <begin position="50"/>
        <end position="59"/>
    </location>
</feature>
<dbReference type="Proteomes" id="UP000324974">
    <property type="component" value="Chromosome"/>
</dbReference>
<evidence type="ECO:0000313" key="2">
    <source>
        <dbReference type="EMBL" id="QEL18718.1"/>
    </source>
</evidence>
<dbReference type="OrthoDB" id="9554353at2"/>
<evidence type="ECO:0000313" key="3">
    <source>
        <dbReference type="Proteomes" id="UP000324974"/>
    </source>
</evidence>